<feature type="compositionally biased region" description="Low complexity" evidence="1">
    <location>
        <begin position="190"/>
        <end position="218"/>
    </location>
</feature>
<feature type="compositionally biased region" description="Basic and acidic residues" evidence="1">
    <location>
        <begin position="521"/>
        <end position="567"/>
    </location>
</feature>
<sequence length="714" mass="74711">MRDGAPSECRSRRDSSGPAASEHSEKRATRCTKPASSCVMQAASKKRNRAMGRCVHGPLCFSAEEGNRSEGPARPLPVSTDELSSQTVRTGARYPARYAFAVDFSVKIRCSGARYPARYRCGQGSRAPKPARSRPSATRRRGVGPATGRCPPVLLSRPQPQRSTALRRIHAPAGARSSGGSRGRGRGRRGPPLLAAPLRPARAEGAGAAAAAAGPARRGGAERRVRGRPESEGGDEAGEAARIRPLAAVRTGEARARGHGGEAAHAYADAGAARASGRRDRSSASSAAPRPGSRPPHPRHEPRSSRPGGRRARAEGAAAGTQGPRRGHARDGGGGGGRGQRPAQVPRRGGRRPPRLAGSRRAHAREGDAGVGEECRRRGAPLPRHPARAPASPWLPRAGVRGKPRRARALPRAGVRGELGIGVEGYGRQLGEAPGAELGIGVESSRAELDRAGAPAGSAGRGGFRARPPRPRRCGARLPRRGGVLLPRPWAVAARSSLAPNPAAGARGRRARAAAAAARRGSREGRLRWRRGREGAGRPAGRRDGGREKNGEECPNRIQQRARDVAVRNRALARQWPTPPERRPGRHCRTSANRGEGAPDAGGGERLGDSRHAPGWRATATWAASHPALPRTVAAPSPPARRLGGGDVYVRILAGVGVWAGGVGKLGNGAGPRPPGCLASKSRAVLHFRVPRPAVGISLRCDGPTVQRAQVRGH</sequence>
<feature type="compositionally biased region" description="Low complexity" evidence="1">
    <location>
        <begin position="263"/>
        <end position="275"/>
    </location>
</feature>
<keyword evidence="3" id="KW-1185">Reference proteome</keyword>
<feature type="compositionally biased region" description="Basic residues" evidence="1">
    <location>
        <begin position="129"/>
        <end position="142"/>
    </location>
</feature>
<gene>
    <name evidence="2" type="ORF">PVAP13_2KG348197</name>
</gene>
<evidence type="ECO:0000313" key="2">
    <source>
        <dbReference type="EMBL" id="KAG2643791.1"/>
    </source>
</evidence>
<dbReference type="Proteomes" id="UP000823388">
    <property type="component" value="Chromosome 2K"/>
</dbReference>
<organism evidence="2 3">
    <name type="scientific">Panicum virgatum</name>
    <name type="common">Blackwell switchgrass</name>
    <dbReference type="NCBI Taxonomy" id="38727"/>
    <lineage>
        <taxon>Eukaryota</taxon>
        <taxon>Viridiplantae</taxon>
        <taxon>Streptophyta</taxon>
        <taxon>Embryophyta</taxon>
        <taxon>Tracheophyta</taxon>
        <taxon>Spermatophyta</taxon>
        <taxon>Magnoliopsida</taxon>
        <taxon>Liliopsida</taxon>
        <taxon>Poales</taxon>
        <taxon>Poaceae</taxon>
        <taxon>PACMAD clade</taxon>
        <taxon>Panicoideae</taxon>
        <taxon>Panicodae</taxon>
        <taxon>Paniceae</taxon>
        <taxon>Panicinae</taxon>
        <taxon>Panicum</taxon>
        <taxon>Panicum sect. Hiantes</taxon>
    </lineage>
</organism>
<proteinExistence type="predicted"/>
<accession>A0A8T0W3F0</accession>
<evidence type="ECO:0000256" key="1">
    <source>
        <dbReference type="SAM" id="MobiDB-lite"/>
    </source>
</evidence>
<feature type="compositionally biased region" description="Basic residues" evidence="1">
    <location>
        <begin position="467"/>
        <end position="480"/>
    </location>
</feature>
<dbReference type="EMBL" id="CM029039">
    <property type="protein sequence ID" value="KAG2643791.1"/>
    <property type="molecule type" value="Genomic_DNA"/>
</dbReference>
<dbReference type="AlphaFoldDB" id="A0A8T0W3F0"/>
<feature type="region of interest" description="Disordered" evidence="1">
    <location>
        <begin position="500"/>
        <end position="611"/>
    </location>
</feature>
<feature type="region of interest" description="Disordered" evidence="1">
    <location>
        <begin position="119"/>
        <end position="409"/>
    </location>
</feature>
<feature type="compositionally biased region" description="Basic residues" evidence="1">
    <location>
        <begin position="400"/>
        <end position="409"/>
    </location>
</feature>
<feature type="compositionally biased region" description="Basic and acidic residues" evidence="1">
    <location>
        <begin position="252"/>
        <end position="262"/>
    </location>
</feature>
<evidence type="ECO:0000313" key="3">
    <source>
        <dbReference type="Proteomes" id="UP000823388"/>
    </source>
</evidence>
<comment type="caution">
    <text evidence="2">The sequence shown here is derived from an EMBL/GenBank/DDBJ whole genome shotgun (WGS) entry which is preliminary data.</text>
</comment>
<feature type="compositionally biased region" description="Basic and acidic residues" evidence="1">
    <location>
        <begin position="1"/>
        <end position="15"/>
    </location>
</feature>
<feature type="compositionally biased region" description="Basic and acidic residues" evidence="1">
    <location>
        <begin position="219"/>
        <end position="231"/>
    </location>
</feature>
<feature type="compositionally biased region" description="Basic residues" evidence="1">
    <location>
        <begin position="348"/>
        <end position="363"/>
    </location>
</feature>
<feature type="compositionally biased region" description="Basic and acidic residues" evidence="1">
    <location>
        <begin position="364"/>
        <end position="377"/>
    </location>
</feature>
<reference evidence="2" key="1">
    <citation type="submission" date="2020-05" db="EMBL/GenBank/DDBJ databases">
        <title>WGS assembly of Panicum virgatum.</title>
        <authorList>
            <person name="Lovell J.T."/>
            <person name="Jenkins J."/>
            <person name="Shu S."/>
            <person name="Juenger T.E."/>
            <person name="Schmutz J."/>
        </authorList>
    </citation>
    <scope>NUCLEOTIDE SEQUENCE</scope>
    <source>
        <strain evidence="2">AP13</strain>
    </source>
</reference>
<feature type="region of interest" description="Disordered" evidence="1">
    <location>
        <begin position="452"/>
        <end position="480"/>
    </location>
</feature>
<feature type="region of interest" description="Disordered" evidence="1">
    <location>
        <begin position="62"/>
        <end position="84"/>
    </location>
</feature>
<feature type="compositionally biased region" description="Low complexity" evidence="1">
    <location>
        <begin position="315"/>
        <end position="324"/>
    </location>
</feature>
<feature type="region of interest" description="Disordered" evidence="1">
    <location>
        <begin position="1"/>
        <end position="49"/>
    </location>
</feature>
<protein>
    <submittedName>
        <fullName evidence="2">Uncharacterized protein</fullName>
    </submittedName>
</protein>
<name>A0A8T0W3F0_PANVG</name>